<keyword evidence="1" id="KW-0812">Transmembrane</keyword>
<dbReference type="OrthoDB" id="1449993at2"/>
<sequence length="103" mass="12010">MFDYFSYIDFHWFLTWIGSICGHILSLYSDDFKGTKPFLRKMFPDKKEAFYFRIDFILLPLIGSLLAFVLLEPMNLKTSLFSGLSWSGTLIAILKNKKTVDPQ</sequence>
<dbReference type="EMBL" id="FQVT01000002">
    <property type="protein sequence ID" value="SHF69544.1"/>
    <property type="molecule type" value="Genomic_DNA"/>
</dbReference>
<protein>
    <submittedName>
        <fullName evidence="2">Uncharacterized protein</fullName>
    </submittedName>
</protein>
<dbReference type="AlphaFoldDB" id="A0A1M5DRP6"/>
<accession>A0A1M5DRP6</accession>
<keyword evidence="1" id="KW-1133">Transmembrane helix</keyword>
<feature type="transmembrane region" description="Helical" evidence="1">
    <location>
        <begin position="50"/>
        <end position="70"/>
    </location>
</feature>
<feature type="transmembrane region" description="Helical" evidence="1">
    <location>
        <begin position="12"/>
        <end position="29"/>
    </location>
</feature>
<reference evidence="3" key="1">
    <citation type="submission" date="2016-11" db="EMBL/GenBank/DDBJ databases">
        <authorList>
            <person name="Varghese N."/>
            <person name="Submissions S."/>
        </authorList>
    </citation>
    <scope>NUCLEOTIDE SEQUENCE [LARGE SCALE GENOMIC DNA]</scope>
    <source>
        <strain evidence="3">DSM 24579</strain>
    </source>
</reference>
<organism evidence="2 3">
    <name type="scientific">Salegentibacter echinorum</name>
    <dbReference type="NCBI Taxonomy" id="1073325"/>
    <lineage>
        <taxon>Bacteria</taxon>
        <taxon>Pseudomonadati</taxon>
        <taxon>Bacteroidota</taxon>
        <taxon>Flavobacteriia</taxon>
        <taxon>Flavobacteriales</taxon>
        <taxon>Flavobacteriaceae</taxon>
        <taxon>Salegentibacter</taxon>
    </lineage>
</organism>
<evidence type="ECO:0000313" key="2">
    <source>
        <dbReference type="EMBL" id="SHF69544.1"/>
    </source>
</evidence>
<keyword evidence="3" id="KW-1185">Reference proteome</keyword>
<gene>
    <name evidence="2" type="ORF">SAMN05444483_10280</name>
</gene>
<evidence type="ECO:0000256" key="1">
    <source>
        <dbReference type="SAM" id="Phobius"/>
    </source>
</evidence>
<proteinExistence type="predicted"/>
<keyword evidence="1" id="KW-0472">Membrane</keyword>
<dbReference type="RefSeq" id="WP_072877035.1">
    <property type="nucleotide sequence ID" value="NZ_FQVT01000002.1"/>
</dbReference>
<evidence type="ECO:0000313" key="3">
    <source>
        <dbReference type="Proteomes" id="UP000183945"/>
    </source>
</evidence>
<dbReference type="STRING" id="1073325.SAMN05444483_10280"/>
<name>A0A1M5DRP6_SALEC</name>
<dbReference type="Proteomes" id="UP000183945">
    <property type="component" value="Unassembled WGS sequence"/>
</dbReference>